<dbReference type="InterPro" id="IPR000157">
    <property type="entry name" value="TIR_dom"/>
</dbReference>
<feature type="domain" description="SEFIR" evidence="1">
    <location>
        <begin position="12"/>
        <end position="150"/>
    </location>
</feature>
<proteinExistence type="predicted"/>
<sequence>MDASPTTEHSDPPVAFVSYSWATEEHIAWVTSLARRLRANGVDVHLDRWDVSLGNDIYLFMERYADTSARVLVILSDDYGPKANNRANSPSGVGTETTIVSSTVYNDLGGNRVIPVIPDSGTVAAEPVLPTYLAGRIWLDFRDDHETAYEHLLRDLHGVPIEAAPQLGPNPFVGATEAQARAMIRNDPTRWRDGRSSGLVELNLSENSGRFTLGGDDSSFTLCLDYPYSHINGKDGPKQVRHLNDYIGNIGLVKSAVQRPERLTDLAALPMSNRVEMTEPGDVVVMMNRGGYWALLMLDDVIFRKGMNGYEPIAIARFVIATDRTASLALDDLPDSLK</sequence>
<dbReference type="PROSITE" id="PS51534">
    <property type="entry name" value="SEFIR"/>
    <property type="match status" value="1"/>
</dbReference>
<accession>A0ABQ1NR50</accession>
<keyword evidence="3" id="KW-1185">Reference proteome</keyword>
<organism evidence="2 3">
    <name type="scientific">Tersicoccus solisilvae</name>
    <dbReference type="NCBI Taxonomy" id="1882339"/>
    <lineage>
        <taxon>Bacteria</taxon>
        <taxon>Bacillati</taxon>
        <taxon>Actinomycetota</taxon>
        <taxon>Actinomycetes</taxon>
        <taxon>Micrococcales</taxon>
        <taxon>Micrococcaceae</taxon>
        <taxon>Tersicoccus</taxon>
    </lineage>
</organism>
<dbReference type="EMBL" id="BMJI01000002">
    <property type="protein sequence ID" value="GGC83387.1"/>
    <property type="molecule type" value="Genomic_DNA"/>
</dbReference>
<reference evidence="3" key="1">
    <citation type="journal article" date="2019" name="Int. J. Syst. Evol. Microbiol.">
        <title>The Global Catalogue of Microorganisms (GCM) 10K type strain sequencing project: providing services to taxonomists for standard genome sequencing and annotation.</title>
        <authorList>
            <consortium name="The Broad Institute Genomics Platform"/>
            <consortium name="The Broad Institute Genome Sequencing Center for Infectious Disease"/>
            <person name="Wu L."/>
            <person name="Ma J."/>
        </authorList>
    </citation>
    <scope>NUCLEOTIDE SEQUENCE [LARGE SCALE GENOMIC DNA]</scope>
    <source>
        <strain evidence="3">CGMCC 1.15480</strain>
    </source>
</reference>
<dbReference type="InterPro" id="IPR035897">
    <property type="entry name" value="Toll_tir_struct_dom_sf"/>
</dbReference>
<gene>
    <name evidence="2" type="ORF">GCM10011512_07690</name>
</gene>
<dbReference type="SUPFAM" id="SSF52200">
    <property type="entry name" value="Toll/Interleukin receptor TIR domain"/>
    <property type="match status" value="1"/>
</dbReference>
<protein>
    <recommendedName>
        <fullName evidence="1">SEFIR domain-containing protein</fullName>
    </recommendedName>
</protein>
<evidence type="ECO:0000313" key="2">
    <source>
        <dbReference type="EMBL" id="GGC83387.1"/>
    </source>
</evidence>
<dbReference type="Proteomes" id="UP000597761">
    <property type="component" value="Unassembled WGS sequence"/>
</dbReference>
<evidence type="ECO:0000259" key="1">
    <source>
        <dbReference type="PROSITE" id="PS51534"/>
    </source>
</evidence>
<comment type="caution">
    <text evidence="2">The sequence shown here is derived from an EMBL/GenBank/DDBJ whole genome shotgun (WGS) entry which is preliminary data.</text>
</comment>
<dbReference type="Gene3D" id="3.40.50.10140">
    <property type="entry name" value="Toll/interleukin-1 receptor homology (TIR) domain"/>
    <property type="match status" value="1"/>
</dbReference>
<dbReference type="RefSeq" id="WP_188666450.1">
    <property type="nucleotide sequence ID" value="NZ_BMJI01000002.1"/>
</dbReference>
<dbReference type="InterPro" id="IPR013568">
    <property type="entry name" value="SEFIR_dom"/>
</dbReference>
<dbReference type="Pfam" id="PF13676">
    <property type="entry name" value="TIR_2"/>
    <property type="match status" value="1"/>
</dbReference>
<evidence type="ECO:0000313" key="3">
    <source>
        <dbReference type="Proteomes" id="UP000597761"/>
    </source>
</evidence>
<name>A0ABQ1NR50_9MICC</name>